<sequence length="88" mass="9669">MCTFVYFGFGGNLSLVTGTLPAFVPSRQGRFGTQWIRTAKTPARGGLVEDLQSHGTFPESQVSKPKRSAKPAYLAQAVNKQTWNRVSH</sequence>
<reference evidence="1 2" key="1">
    <citation type="submission" date="2019-02" db="EMBL/GenBank/DDBJ databases">
        <title>Deep-cultivation of Planctomycetes and their phenomic and genomic characterization uncovers novel biology.</title>
        <authorList>
            <person name="Wiegand S."/>
            <person name="Jogler M."/>
            <person name="Boedeker C."/>
            <person name="Pinto D."/>
            <person name="Vollmers J."/>
            <person name="Rivas-Marin E."/>
            <person name="Kohn T."/>
            <person name="Peeters S.H."/>
            <person name="Heuer A."/>
            <person name="Rast P."/>
            <person name="Oberbeckmann S."/>
            <person name="Bunk B."/>
            <person name="Jeske O."/>
            <person name="Meyerdierks A."/>
            <person name="Storesund J.E."/>
            <person name="Kallscheuer N."/>
            <person name="Luecker S."/>
            <person name="Lage O.M."/>
            <person name="Pohl T."/>
            <person name="Merkel B.J."/>
            <person name="Hornburger P."/>
            <person name="Mueller R.-W."/>
            <person name="Bruemmer F."/>
            <person name="Labrenz M."/>
            <person name="Spormann A.M."/>
            <person name="Op den Camp H."/>
            <person name="Overmann J."/>
            <person name="Amann R."/>
            <person name="Jetten M.S.M."/>
            <person name="Mascher T."/>
            <person name="Medema M.H."/>
            <person name="Devos D.P."/>
            <person name="Kaster A.-K."/>
            <person name="Ovreas L."/>
            <person name="Rohde M."/>
            <person name="Galperin M.Y."/>
            <person name="Jogler C."/>
        </authorList>
    </citation>
    <scope>NUCLEOTIDE SEQUENCE [LARGE SCALE GENOMIC DNA]</scope>
    <source>
        <strain evidence="1 2">EC9</strain>
    </source>
</reference>
<evidence type="ECO:0000313" key="1">
    <source>
        <dbReference type="EMBL" id="QDS86457.1"/>
    </source>
</evidence>
<gene>
    <name evidence="1" type="ORF">EC9_06190</name>
</gene>
<dbReference type="KEGG" id="ruv:EC9_06190"/>
<name>A0A517LV09_9BACT</name>
<protein>
    <submittedName>
        <fullName evidence="1">Uncharacterized protein</fullName>
    </submittedName>
</protein>
<accession>A0A517LV09</accession>
<dbReference type="EMBL" id="CP036261">
    <property type="protein sequence ID" value="QDS86457.1"/>
    <property type="molecule type" value="Genomic_DNA"/>
</dbReference>
<keyword evidence="2" id="KW-1185">Reference proteome</keyword>
<organism evidence="1 2">
    <name type="scientific">Rosistilla ulvae</name>
    <dbReference type="NCBI Taxonomy" id="1930277"/>
    <lineage>
        <taxon>Bacteria</taxon>
        <taxon>Pseudomonadati</taxon>
        <taxon>Planctomycetota</taxon>
        <taxon>Planctomycetia</taxon>
        <taxon>Pirellulales</taxon>
        <taxon>Pirellulaceae</taxon>
        <taxon>Rosistilla</taxon>
    </lineage>
</organism>
<proteinExistence type="predicted"/>
<evidence type="ECO:0000313" key="2">
    <source>
        <dbReference type="Proteomes" id="UP000319557"/>
    </source>
</evidence>
<dbReference type="AlphaFoldDB" id="A0A517LV09"/>
<dbReference type="Proteomes" id="UP000319557">
    <property type="component" value="Chromosome"/>
</dbReference>